<name>A0A1Y4P9A1_LIMRT</name>
<comment type="caution">
    <text evidence="1">The sequence shown here is derived from an EMBL/GenBank/DDBJ whole genome shotgun (WGS) entry which is preliminary data.</text>
</comment>
<organism evidence="1 2">
    <name type="scientific">Limosilactobacillus reuteri</name>
    <name type="common">Lactobacillus reuteri</name>
    <dbReference type="NCBI Taxonomy" id="1598"/>
    <lineage>
        <taxon>Bacteria</taxon>
        <taxon>Bacillati</taxon>
        <taxon>Bacillota</taxon>
        <taxon>Bacilli</taxon>
        <taxon>Lactobacillales</taxon>
        <taxon>Lactobacillaceae</taxon>
        <taxon>Limosilactobacillus</taxon>
    </lineage>
</organism>
<accession>A0A1Y4P9A1</accession>
<dbReference type="RefSeq" id="WP_086118186.1">
    <property type="nucleotide sequence ID" value="NZ_CP054657.1"/>
</dbReference>
<dbReference type="AlphaFoldDB" id="A0A1Y4P9A1"/>
<protein>
    <recommendedName>
        <fullName evidence="3">Large polyvalent protein-associated domain-containing protein</fullName>
    </recommendedName>
</protein>
<sequence length="772" mass="90300">MSEDEIKHPLATLMKQKYGVTKQSSLRLNSDDSLFVVFRKIANYIYKNGEWNDQDYADAIKSYLENTDRGNTDKREIASIIKDPGGQQVLRTNRNTYTINYEDKNSKKLYFILDQDDKSWSHQGDNYYKVYDPNVTWVIGNQNYTLGYGKLLNDLMQEWQSTKQGVPLDEFKAQLYRLTSHKYAKKSWQTQFQETALGNLSYQEFMAMTEPIVENEEDLLGKGPEELKRISRRFKASALQNNEQLAKQYLGRRVRLRSWQTAYEANQINRFIKNYLEKTYNIVRQQRYERDLDKQTHAKSWETKKNIDKATQQIMDRSSLHQYFSKIELDNDVDLKAFGYFEDEVKRLMSHMPLANDKNILRLRKLGNHRALGMYVPSLDTIVLEFRKQSEVRKDSSSDTVGISSFIHEYGHYLDYHLSKWPLSLENKFKPLITQYTKNLANSNLSDSKVEYLTTPTEVFARGFELWSYESAKLRGNLIGQEKEYNTKTGAIEYQAFDSSLRERLFNYFDQIPQLKEVKPGLAIDTSQFEKVKPLETKEDLNDAHALKNLSIRALQRWTDNPEKLEQLISVTGTSMQMNNPNRLLALDQLQWEKLPTMVPAQELKQLKVTPAQGTHKVRGFVQKSNKRWISSEMYSLPDLLKQTSDNLELTKQLKALAKPQKQYNQEKVTKLLDQTSLEFKNSDNTITKAFKRAERYILLDSLSGQVNRQPFRFTNEERELLNKAVPELLKVMYLRVTEAASKEEKNLRTKLQPTISKNISLPLNRSKTIKR</sequence>
<evidence type="ECO:0000313" key="1">
    <source>
        <dbReference type="EMBL" id="OUN46022.1"/>
    </source>
</evidence>
<proteinExistence type="predicted"/>
<reference evidence="2" key="1">
    <citation type="submission" date="2017-04" db="EMBL/GenBank/DDBJ databases">
        <title>Function of individual gut microbiota members based on whole genome sequencing of pure cultures obtained from chicken caecum.</title>
        <authorList>
            <person name="Medvecky M."/>
            <person name="Cejkova D."/>
            <person name="Polansky O."/>
            <person name="Karasova D."/>
            <person name="Kubasova T."/>
            <person name="Cizek A."/>
            <person name="Rychlik I."/>
        </authorList>
    </citation>
    <scope>NUCLEOTIDE SEQUENCE [LARGE SCALE GENOMIC DNA]</scope>
    <source>
        <strain evidence="2">An71</strain>
    </source>
</reference>
<dbReference type="Proteomes" id="UP000195868">
    <property type="component" value="Unassembled WGS sequence"/>
</dbReference>
<dbReference type="EMBL" id="NFHN01000036">
    <property type="protein sequence ID" value="OUN46022.1"/>
    <property type="molecule type" value="Genomic_DNA"/>
</dbReference>
<dbReference type="GO" id="GO:0008237">
    <property type="term" value="F:metallopeptidase activity"/>
    <property type="evidence" value="ECO:0007669"/>
    <property type="project" value="InterPro"/>
</dbReference>
<dbReference type="Gene3D" id="3.40.390.10">
    <property type="entry name" value="Collagenase (Catalytic Domain)"/>
    <property type="match status" value="1"/>
</dbReference>
<evidence type="ECO:0008006" key="3">
    <source>
        <dbReference type="Google" id="ProtNLM"/>
    </source>
</evidence>
<evidence type="ECO:0000313" key="2">
    <source>
        <dbReference type="Proteomes" id="UP000195868"/>
    </source>
</evidence>
<gene>
    <name evidence="1" type="ORF">B5G22_08375</name>
</gene>
<dbReference type="InterPro" id="IPR024079">
    <property type="entry name" value="MetalloPept_cat_dom_sf"/>
</dbReference>